<dbReference type="AlphaFoldDB" id="A0A6I8SRN3"/>
<gene>
    <name evidence="21" type="primary">slc30a5</name>
</gene>
<feature type="transmembrane region" description="Helical" evidence="19">
    <location>
        <begin position="249"/>
        <end position="270"/>
    </location>
</feature>
<dbReference type="GO" id="GO:0005385">
    <property type="term" value="F:zinc ion transmembrane transporter activity"/>
    <property type="evidence" value="ECO:0007669"/>
    <property type="project" value="UniProtKB-UniRule"/>
</dbReference>
<keyword evidence="7" id="KW-0050">Antiport</keyword>
<feature type="transmembrane region" description="Helical" evidence="19">
    <location>
        <begin position="556"/>
        <end position="573"/>
    </location>
</feature>
<accession>A0A6I8SRN3</accession>
<keyword evidence="15 19" id="KW-0472">Membrane</keyword>
<dbReference type="Pfam" id="PF01545">
    <property type="entry name" value="Cation_efflux"/>
    <property type="match status" value="1"/>
</dbReference>
<feature type="transmembrane region" description="Helical" evidence="19">
    <location>
        <begin position="398"/>
        <end position="417"/>
    </location>
</feature>
<keyword evidence="11" id="KW-0864">Zinc transport</keyword>
<evidence type="ECO:0000313" key="21">
    <source>
        <dbReference type="Ensembl" id="ENSXETP00000094600"/>
    </source>
</evidence>
<dbReference type="PANTHER" id="PTHR45755">
    <property type="match status" value="1"/>
</dbReference>
<feature type="transmembrane region" description="Helical" evidence="19">
    <location>
        <begin position="142"/>
        <end position="166"/>
    </location>
</feature>
<feature type="transmembrane region" description="Helical" evidence="19">
    <location>
        <begin position="438"/>
        <end position="460"/>
    </location>
</feature>
<dbReference type="Ensembl" id="ENSXETT00000084468">
    <property type="protein sequence ID" value="ENSXETP00000094600"/>
    <property type="gene ID" value="ENSXETG00000000472"/>
</dbReference>
<evidence type="ECO:0000256" key="13">
    <source>
        <dbReference type="ARBA" id="ARBA00023034"/>
    </source>
</evidence>
<dbReference type="Bgee" id="ENSXETG00000000472">
    <property type="expression patterns" value="Expressed in 4-cell stage embryo and 14 other cell types or tissues"/>
</dbReference>
<dbReference type="GO" id="GO:0015297">
    <property type="term" value="F:antiporter activity"/>
    <property type="evidence" value="ECO:0007669"/>
    <property type="project" value="UniProtKB-KW"/>
</dbReference>
<keyword evidence="8 19" id="KW-0812">Transmembrane</keyword>
<comment type="function">
    <text evidence="19">Functions as a zinc transporter.</text>
</comment>
<keyword evidence="10" id="KW-0862">Zinc</keyword>
<comment type="caution">
    <text evidence="19">Lacks conserved residue(s) required for the propagation of feature annotation.</text>
</comment>
<name>A0A6I8SRN3_XENTR</name>
<dbReference type="PANTHER" id="PTHR45755:SF1">
    <property type="entry name" value="PROTON-COUPLED ZINC ANTIPORTER SLC30A5"/>
    <property type="match status" value="1"/>
</dbReference>
<feature type="transmembrane region" description="Helical" evidence="19">
    <location>
        <begin position="367"/>
        <end position="386"/>
    </location>
</feature>
<feature type="transmembrane region" description="Helical" evidence="19">
    <location>
        <begin position="290"/>
        <end position="311"/>
    </location>
</feature>
<keyword evidence="12 19" id="KW-1133">Transmembrane helix</keyword>
<dbReference type="InterPro" id="IPR045316">
    <property type="entry name" value="Msc2-like"/>
</dbReference>
<evidence type="ECO:0000256" key="19">
    <source>
        <dbReference type="RuleBase" id="RU369017"/>
    </source>
</evidence>
<evidence type="ECO:0000256" key="11">
    <source>
        <dbReference type="ARBA" id="ARBA00022906"/>
    </source>
</evidence>
<evidence type="ECO:0000256" key="3">
    <source>
        <dbReference type="ARBA" id="ARBA00004557"/>
    </source>
</evidence>
<evidence type="ECO:0000256" key="17">
    <source>
        <dbReference type="ARBA" id="ARBA00038531"/>
    </source>
</evidence>
<dbReference type="GO" id="GO:0032580">
    <property type="term" value="C:Golgi cisterna membrane"/>
    <property type="evidence" value="ECO:0007669"/>
    <property type="project" value="UniProtKB-SubCell"/>
</dbReference>
<evidence type="ECO:0000256" key="15">
    <source>
        <dbReference type="ARBA" id="ARBA00023136"/>
    </source>
</evidence>
<evidence type="ECO:0000259" key="20">
    <source>
        <dbReference type="Pfam" id="PF01545"/>
    </source>
</evidence>
<keyword evidence="16" id="KW-0968">Cytoplasmic vesicle</keyword>
<evidence type="ECO:0000256" key="5">
    <source>
        <dbReference type="ARBA" id="ARBA00008873"/>
    </source>
</evidence>
<feature type="transmembrane region" description="Helical" evidence="19">
    <location>
        <begin position="187"/>
        <end position="206"/>
    </location>
</feature>
<keyword evidence="9" id="KW-0479">Metal-binding</keyword>
<dbReference type="GO" id="GO:0006882">
    <property type="term" value="P:intracellular zinc ion homeostasis"/>
    <property type="evidence" value="ECO:0007669"/>
    <property type="project" value="InterPro"/>
</dbReference>
<feature type="transmembrane region" description="Helical" evidence="19">
    <location>
        <begin position="36"/>
        <end position="59"/>
    </location>
</feature>
<evidence type="ECO:0000256" key="2">
    <source>
        <dbReference type="ARBA" id="ARBA00004205"/>
    </source>
</evidence>
<protein>
    <recommendedName>
        <fullName evidence="19">Zinc transporter</fullName>
    </recommendedName>
</protein>
<dbReference type="Gene3D" id="1.20.1510.10">
    <property type="entry name" value="Cation efflux protein transmembrane domain"/>
    <property type="match status" value="1"/>
</dbReference>
<evidence type="ECO:0000256" key="12">
    <source>
        <dbReference type="ARBA" id="ARBA00022989"/>
    </source>
</evidence>
<keyword evidence="14 19" id="KW-0406">Ion transport</keyword>
<evidence type="ECO:0000256" key="6">
    <source>
        <dbReference type="ARBA" id="ARBA00022448"/>
    </source>
</evidence>
<dbReference type="GeneTree" id="ENSGT00940000155754"/>
<evidence type="ECO:0000256" key="10">
    <source>
        <dbReference type="ARBA" id="ARBA00022833"/>
    </source>
</evidence>
<dbReference type="Xenbase" id="XB-GENE-962722">
    <property type="gene designation" value="slc30a5"/>
</dbReference>
<dbReference type="InterPro" id="IPR058533">
    <property type="entry name" value="Cation_efflux_TM"/>
</dbReference>
<feature type="transmembrane region" description="Helical" evidence="19">
    <location>
        <begin position="517"/>
        <end position="544"/>
    </location>
</feature>
<organism evidence="21">
    <name type="scientific">Xenopus tropicalis</name>
    <name type="common">Western clawed frog</name>
    <name type="synonym">Silurana tropicalis</name>
    <dbReference type="NCBI Taxonomy" id="8364"/>
    <lineage>
        <taxon>Eukaryota</taxon>
        <taxon>Metazoa</taxon>
        <taxon>Chordata</taxon>
        <taxon>Craniata</taxon>
        <taxon>Vertebrata</taxon>
        <taxon>Euteleostomi</taxon>
        <taxon>Amphibia</taxon>
        <taxon>Batrachia</taxon>
        <taxon>Anura</taxon>
        <taxon>Pipoidea</taxon>
        <taxon>Pipidae</taxon>
        <taxon>Xenopodinae</taxon>
        <taxon>Xenopus</taxon>
        <taxon>Silurana</taxon>
    </lineage>
</organism>
<feature type="transmembrane region" description="Helical" evidence="19">
    <location>
        <begin position="71"/>
        <end position="91"/>
    </location>
</feature>
<feature type="transmembrane region" description="Helical" evidence="19">
    <location>
        <begin position="218"/>
        <end position="237"/>
    </location>
</feature>
<comment type="catalytic activity">
    <reaction evidence="18">
        <text>Zn(2+)(in) + 2 H(+)(out) = Zn(2+)(out) + 2 H(+)(in)</text>
        <dbReference type="Rhea" id="RHEA:72627"/>
        <dbReference type="ChEBI" id="CHEBI:15378"/>
        <dbReference type="ChEBI" id="CHEBI:29105"/>
    </reaction>
</comment>
<dbReference type="InterPro" id="IPR027469">
    <property type="entry name" value="Cation_efflux_TMD_sf"/>
</dbReference>
<comment type="subunit">
    <text evidence="17">Heterodimer with SLC30A6/ZNT6; form a functional zinc ion transmembrane transporter.</text>
</comment>
<keyword evidence="6 19" id="KW-0813">Transport</keyword>
<dbReference type="GO" id="GO:0012507">
    <property type="term" value="C:ER to Golgi transport vesicle membrane"/>
    <property type="evidence" value="ECO:0007669"/>
    <property type="project" value="UniProtKB-SubCell"/>
</dbReference>
<feature type="domain" description="Cation efflux protein transmembrane" evidence="20">
    <location>
        <begin position="367"/>
        <end position="581"/>
    </location>
</feature>
<comment type="similarity">
    <text evidence="5 19">Belongs to the cation diffusion facilitator (CDF) transporter (TC 2.A.4) family. SLC30A subfamily.</text>
</comment>
<keyword evidence="13 19" id="KW-0333">Golgi apparatus</keyword>
<dbReference type="GO" id="GO:0046872">
    <property type="term" value="F:metal ion binding"/>
    <property type="evidence" value="ECO:0007669"/>
    <property type="project" value="UniProtKB-KW"/>
</dbReference>
<evidence type="ECO:0000256" key="16">
    <source>
        <dbReference type="ARBA" id="ARBA00023329"/>
    </source>
</evidence>
<proteinExistence type="inferred from homology"/>
<evidence type="ECO:0000256" key="14">
    <source>
        <dbReference type="ARBA" id="ARBA00023065"/>
    </source>
</evidence>
<dbReference type="InterPro" id="IPR002524">
    <property type="entry name" value="Cation_efflux"/>
</dbReference>
<evidence type="ECO:0000256" key="4">
    <source>
        <dbReference type="ARBA" id="ARBA00004638"/>
    </source>
</evidence>
<feature type="transmembrane region" description="Helical" evidence="19">
    <location>
        <begin position="98"/>
        <end position="114"/>
    </location>
</feature>
<comment type="subcellular location">
    <subcellularLocation>
        <location evidence="3">Cytoplasmic vesicle</location>
        <location evidence="3">COPII-coated vesicle membrane</location>
        <topology evidence="3">Multi-pass membrane protein</topology>
    </subcellularLocation>
    <subcellularLocation>
        <location evidence="4">Cytoplasmic vesicle</location>
        <location evidence="4">Secretory vesicle membrane</location>
        <topology evidence="4">Multi-pass membrane protein</topology>
    </subcellularLocation>
    <subcellularLocation>
        <location evidence="2">Golgi apparatus</location>
        <location evidence="2">Golgi stack membrane</location>
        <topology evidence="2">Multi-pass membrane protein</topology>
    </subcellularLocation>
    <subcellularLocation>
        <location evidence="1 19">Golgi apparatus</location>
        <location evidence="1 19">trans-Golgi network membrane</location>
        <topology evidence="1 19">Multi-pass membrane protein</topology>
    </subcellularLocation>
</comment>
<evidence type="ECO:0000256" key="7">
    <source>
        <dbReference type="ARBA" id="ARBA00022449"/>
    </source>
</evidence>
<evidence type="ECO:0000256" key="18">
    <source>
        <dbReference type="ARBA" id="ARBA00048349"/>
    </source>
</evidence>
<dbReference type="NCBIfam" id="TIGR01297">
    <property type="entry name" value="CDF"/>
    <property type="match status" value="1"/>
</dbReference>
<dbReference type="SUPFAM" id="SSF161111">
    <property type="entry name" value="Cation efflux protein transmembrane domain-like"/>
    <property type="match status" value="1"/>
</dbReference>
<evidence type="ECO:0000256" key="1">
    <source>
        <dbReference type="ARBA" id="ARBA00004166"/>
    </source>
</evidence>
<evidence type="ECO:0000256" key="9">
    <source>
        <dbReference type="ARBA" id="ARBA00022723"/>
    </source>
</evidence>
<reference evidence="21" key="2">
    <citation type="submission" date="2020-05" db="UniProtKB">
        <authorList>
            <consortium name="Ensembl"/>
        </authorList>
    </citation>
    <scope>IDENTIFICATION</scope>
</reference>
<evidence type="ECO:0000256" key="8">
    <source>
        <dbReference type="ARBA" id="ARBA00022692"/>
    </source>
</evidence>
<sequence length="697" mass="77560">LLTRYIVLLCFTKFLKALGIFESYDLLKVVHIVQFIFILKLGIVKHAFVSCIISLLWFFGLTLCGPLRTLLLFEHSDIVVISLLTVLFTGSGGGPSKTRGAAFFIIAVICLLLFDNDDLMAKIAEHPEGHHDSALTHFLYRAFFLLGVADHKGGVLLLVLALCFNVGFHTASRKLSLDIGGAKRLQALSHLVSVIILSPWVIILSATTESKIESWSALIMPFMTVIFSVMIMDFYVESVCSVKMEPSKCARYGSFLIFTSALLLGNFWTHPITDQLRAMNKPAHQLHTEHVLSGGVVVSAIFFILSAQILASSSRKGQRGTLVGYSPEGTPLYNFMGDALHNTSPSMPRFLKDSLKQILEEYDSRQIFYFLCLNLAFTFVEIFYGVWTNSLGLLSDGFHMLFDCSALVMGLIAALMTRWKATRIFSYGYGRVEILSGFINGLFLVVIAFFVFIEAVARIYDPPDINTDMLTVSTTGVCRACTIEHTVSQLAHNAYVCGIVSWDVPSYLRLVHNISMITFHFVGVFLHVLADTLGSVGVIVSTILIRQFGWLIADPLCSLFIAVLIFGSVLPLLKDACQVILLRIPQETEKGINIALEKISNLDGLISYRDPHFWRHSASLVAGTIHVQVMSDVVEQRIIQQVTSLLKDAGVNNLTVQVEKEAYFQHMSGLSTGFQDVLIMTKQMDTIKYYKDGTYIM</sequence>
<reference evidence="21" key="1">
    <citation type="journal article" date="2010" name="Science">
        <title>The genome of the Western clawed frog Xenopus tropicalis.</title>
        <authorList>
            <person name="Hellsten U."/>
            <person name="Harland R.M."/>
            <person name="Gilchrist M.J."/>
            <person name="Hendrix D."/>
            <person name="Jurka J."/>
            <person name="Kapitonov V."/>
            <person name="Ovcharenko I."/>
            <person name="Putnam N.H."/>
            <person name="Shu S."/>
            <person name="Taher L."/>
            <person name="Blitz I.L."/>
            <person name="Blumberg B."/>
            <person name="Dichmann D.S."/>
            <person name="Dubchak I."/>
            <person name="Amaya E."/>
            <person name="Detter J.C."/>
            <person name="Fletcher R."/>
            <person name="Gerhard D.S."/>
            <person name="Goodstein D."/>
            <person name="Graves T."/>
            <person name="Grigoriev I.V."/>
            <person name="Grimwood J."/>
            <person name="Kawashima T."/>
            <person name="Lindquist E."/>
            <person name="Lucas S.M."/>
            <person name="Mead P.E."/>
            <person name="Mitros T."/>
            <person name="Ogino H."/>
            <person name="Ohta Y."/>
            <person name="Poliakov A.V."/>
            <person name="Pollet N."/>
            <person name="Robert J."/>
            <person name="Salamov A."/>
            <person name="Sater A.K."/>
            <person name="Schmutz J."/>
            <person name="Terry A."/>
            <person name="Vize P.D."/>
            <person name="Warren W.C."/>
            <person name="Wells D."/>
            <person name="Wills A."/>
            <person name="Wilson R.K."/>
            <person name="Zimmerman L.B."/>
            <person name="Zorn A.M."/>
            <person name="Grainger R."/>
            <person name="Grammer T."/>
            <person name="Khokha M.K."/>
            <person name="Richardson P.M."/>
            <person name="Rokhsar D.S."/>
        </authorList>
    </citation>
    <scope>NUCLEOTIDE SEQUENCE [LARGE SCALE GENOMIC DNA]</scope>
    <source>
        <strain evidence="21">Nigerian</strain>
    </source>
</reference>